<feature type="compositionally biased region" description="Basic and acidic residues" evidence="1">
    <location>
        <begin position="127"/>
        <end position="147"/>
    </location>
</feature>
<evidence type="ECO:0000313" key="2">
    <source>
        <dbReference type="EMBL" id="KAJ5357477.1"/>
    </source>
</evidence>
<dbReference type="EMBL" id="JAPZBR010000003">
    <property type="protein sequence ID" value="KAJ5357477.1"/>
    <property type="molecule type" value="Genomic_DNA"/>
</dbReference>
<accession>A0A9W9UU54</accession>
<feature type="region of interest" description="Disordered" evidence="1">
    <location>
        <begin position="122"/>
        <end position="147"/>
    </location>
</feature>
<keyword evidence="3" id="KW-1185">Reference proteome</keyword>
<proteinExistence type="predicted"/>
<reference evidence="2" key="1">
    <citation type="submission" date="2022-12" db="EMBL/GenBank/DDBJ databases">
        <authorList>
            <person name="Petersen C."/>
        </authorList>
    </citation>
    <scope>NUCLEOTIDE SEQUENCE</scope>
    <source>
        <strain evidence="2">IBT 35675</strain>
    </source>
</reference>
<sequence length="147" mass="15921">MHTAPAKTQAQQALSPAILAPVGFPLLSTPPHECAVISLMENEKGAGQRPDSRQDDNWGGRDARRVLASVDRYQDEGDQQIKGAMSLAITETLHHRMTLSSHTCAKPLGIVSVFGGCVPSSDCPEGTGKKRNADRDDLRALTFETRR</sequence>
<reference evidence="2" key="2">
    <citation type="journal article" date="2023" name="IMA Fungus">
        <title>Comparative genomic study of the Penicillium genus elucidates a diverse pangenome and 15 lateral gene transfer events.</title>
        <authorList>
            <person name="Petersen C."/>
            <person name="Sorensen T."/>
            <person name="Nielsen M.R."/>
            <person name="Sondergaard T.E."/>
            <person name="Sorensen J.L."/>
            <person name="Fitzpatrick D.A."/>
            <person name="Frisvad J.C."/>
            <person name="Nielsen K.L."/>
        </authorList>
    </citation>
    <scope>NUCLEOTIDE SEQUENCE</scope>
    <source>
        <strain evidence="2">IBT 35675</strain>
    </source>
</reference>
<feature type="region of interest" description="Disordered" evidence="1">
    <location>
        <begin position="41"/>
        <end position="62"/>
    </location>
</feature>
<evidence type="ECO:0000313" key="3">
    <source>
        <dbReference type="Proteomes" id="UP001148299"/>
    </source>
</evidence>
<organism evidence="2 3">
    <name type="scientific">Penicillium brevicompactum</name>
    <dbReference type="NCBI Taxonomy" id="5074"/>
    <lineage>
        <taxon>Eukaryota</taxon>
        <taxon>Fungi</taxon>
        <taxon>Dikarya</taxon>
        <taxon>Ascomycota</taxon>
        <taxon>Pezizomycotina</taxon>
        <taxon>Eurotiomycetes</taxon>
        <taxon>Eurotiomycetidae</taxon>
        <taxon>Eurotiales</taxon>
        <taxon>Aspergillaceae</taxon>
        <taxon>Penicillium</taxon>
    </lineage>
</organism>
<evidence type="ECO:0000256" key="1">
    <source>
        <dbReference type="SAM" id="MobiDB-lite"/>
    </source>
</evidence>
<gene>
    <name evidence="2" type="ORF">N7541_004635</name>
</gene>
<comment type="caution">
    <text evidence="2">The sequence shown here is derived from an EMBL/GenBank/DDBJ whole genome shotgun (WGS) entry which is preliminary data.</text>
</comment>
<protein>
    <submittedName>
        <fullName evidence="2">Uncharacterized protein</fullName>
    </submittedName>
</protein>
<name>A0A9W9UU54_PENBR</name>
<dbReference type="Proteomes" id="UP001148299">
    <property type="component" value="Unassembled WGS sequence"/>
</dbReference>
<dbReference type="AlphaFoldDB" id="A0A9W9UU54"/>